<keyword evidence="1" id="KW-0472">Membrane</keyword>
<organism evidence="2 3">
    <name type="scientific">Spirodela intermedia</name>
    <name type="common">Intermediate duckweed</name>
    <dbReference type="NCBI Taxonomy" id="51605"/>
    <lineage>
        <taxon>Eukaryota</taxon>
        <taxon>Viridiplantae</taxon>
        <taxon>Streptophyta</taxon>
        <taxon>Embryophyta</taxon>
        <taxon>Tracheophyta</taxon>
        <taxon>Spermatophyta</taxon>
        <taxon>Magnoliopsida</taxon>
        <taxon>Liliopsida</taxon>
        <taxon>Araceae</taxon>
        <taxon>Lemnoideae</taxon>
        <taxon>Spirodela</taxon>
    </lineage>
</organism>
<dbReference type="EMBL" id="LR746271">
    <property type="protein sequence ID" value="CAA7400692.1"/>
    <property type="molecule type" value="Genomic_DNA"/>
</dbReference>
<reference evidence="2" key="1">
    <citation type="submission" date="2020-02" db="EMBL/GenBank/DDBJ databases">
        <authorList>
            <person name="Scholz U."/>
            <person name="Mascher M."/>
            <person name="Fiebig A."/>
        </authorList>
    </citation>
    <scope>NUCLEOTIDE SEQUENCE</scope>
</reference>
<dbReference type="PANTHER" id="PTHR33919">
    <property type="entry name" value="OS09G0127700 PROTEIN"/>
    <property type="match status" value="1"/>
</dbReference>
<evidence type="ECO:0000256" key="1">
    <source>
        <dbReference type="SAM" id="Phobius"/>
    </source>
</evidence>
<sequence length="166" mass="18110">MATRAAVTKCSRAAPATAAGRRSFVTSTAVKTKAYSFPIPDFIHEPHGRRVVVKGEYVPVCVSLGLIGLSASLGLYAARRQLVYSPSVLVSKKRREMVPEVEDPDWAIAEAELFLSHSIFRRLAHLQDYRHPASAVSYPFRPAIPSSTQAGRVEDLKTVGVGPRAH</sequence>
<keyword evidence="1" id="KW-0812">Transmembrane</keyword>
<feature type="transmembrane region" description="Helical" evidence="1">
    <location>
        <begin position="57"/>
        <end position="78"/>
    </location>
</feature>
<protein>
    <submittedName>
        <fullName evidence="2">Uncharacterized protein</fullName>
    </submittedName>
</protein>
<name>A0A7I8KT82_SPIIN</name>
<gene>
    <name evidence="2" type="ORF">SI8410_08011370</name>
</gene>
<dbReference type="OrthoDB" id="2013913at2759"/>
<dbReference type="PANTHER" id="PTHR33919:SF11">
    <property type="entry name" value="EXPRESSED PROTEIN"/>
    <property type="match status" value="1"/>
</dbReference>
<evidence type="ECO:0000313" key="2">
    <source>
        <dbReference type="EMBL" id="CAA7400692.1"/>
    </source>
</evidence>
<keyword evidence="1" id="KW-1133">Transmembrane helix</keyword>
<dbReference type="AlphaFoldDB" id="A0A7I8KT82"/>
<proteinExistence type="predicted"/>
<dbReference type="Proteomes" id="UP000663760">
    <property type="component" value="Chromosome 8"/>
</dbReference>
<keyword evidence="3" id="KW-1185">Reference proteome</keyword>
<evidence type="ECO:0000313" key="3">
    <source>
        <dbReference type="Proteomes" id="UP000663760"/>
    </source>
</evidence>
<accession>A0A7I8KT82</accession>